<evidence type="ECO:0000313" key="21">
    <source>
        <dbReference type="Proteomes" id="UP000461880"/>
    </source>
</evidence>
<feature type="active site" description="Proton acceptor" evidence="15">
    <location>
        <position position="60"/>
    </location>
</feature>
<name>A0A7X2NQX3_9FIRM</name>
<evidence type="ECO:0000256" key="12">
    <source>
        <dbReference type="ARBA" id="ARBA00023136"/>
    </source>
</evidence>
<comment type="similarity">
    <text evidence="2">Belongs to the bacterial diacylglycerol kinase family.</text>
</comment>
<feature type="transmembrane region" description="Helical" evidence="19">
    <location>
        <begin position="87"/>
        <end position="108"/>
    </location>
</feature>
<keyword evidence="11" id="KW-0443">Lipid metabolism</keyword>
<keyword evidence="18" id="KW-0460">Magnesium</keyword>
<evidence type="ECO:0000256" key="11">
    <source>
        <dbReference type="ARBA" id="ARBA00023098"/>
    </source>
</evidence>
<dbReference type="InterPro" id="IPR033717">
    <property type="entry name" value="UDPK"/>
</dbReference>
<comment type="subcellular location">
    <subcellularLocation>
        <location evidence="1">Cell membrane</location>
        <topology evidence="1">Multi-pass membrane protein</topology>
    </subcellularLocation>
</comment>
<dbReference type="EMBL" id="VUMN01000001">
    <property type="protein sequence ID" value="MSS57383.1"/>
    <property type="molecule type" value="Genomic_DNA"/>
</dbReference>
<evidence type="ECO:0000256" key="15">
    <source>
        <dbReference type="PIRSR" id="PIRSR600829-1"/>
    </source>
</evidence>
<accession>A0A7X2NQX3</accession>
<evidence type="ECO:0000256" key="19">
    <source>
        <dbReference type="SAM" id="Phobius"/>
    </source>
</evidence>
<feature type="transmembrane region" description="Helical" evidence="19">
    <location>
        <begin position="21"/>
        <end position="40"/>
    </location>
</feature>
<keyword evidence="6 19" id="KW-0812">Transmembrane</keyword>
<comment type="cofactor">
    <cofactor evidence="18">
        <name>Mg(2+)</name>
        <dbReference type="ChEBI" id="CHEBI:18420"/>
    </cofactor>
    <text evidence="18">Mn(2+), Zn(2+), Cd(2+) and Co(2+) support activity to lesser extents.</text>
</comment>
<evidence type="ECO:0000256" key="10">
    <source>
        <dbReference type="ARBA" id="ARBA00022989"/>
    </source>
</evidence>
<comment type="caution">
    <text evidence="20">The sequence shown here is derived from an EMBL/GenBank/DDBJ whole genome shotgun (WGS) entry which is preliminary data.</text>
</comment>
<dbReference type="CDD" id="cd14265">
    <property type="entry name" value="UDPK_IM_like"/>
    <property type="match status" value="1"/>
</dbReference>
<keyword evidence="8 20" id="KW-0418">Kinase</keyword>
<evidence type="ECO:0000256" key="2">
    <source>
        <dbReference type="ARBA" id="ARBA00005967"/>
    </source>
</evidence>
<keyword evidence="3" id="KW-1003">Cell membrane</keyword>
<evidence type="ECO:0000256" key="13">
    <source>
        <dbReference type="ARBA" id="ARBA00023209"/>
    </source>
</evidence>
<keyword evidence="18" id="KW-0479">Metal-binding</keyword>
<dbReference type="InterPro" id="IPR000829">
    <property type="entry name" value="DAGK"/>
</dbReference>
<feature type="binding site" evidence="18">
    <location>
        <position position="67"/>
    </location>
    <ligand>
        <name>a divalent metal cation</name>
        <dbReference type="ChEBI" id="CHEBI:60240"/>
    </ligand>
</feature>
<evidence type="ECO:0000256" key="7">
    <source>
        <dbReference type="ARBA" id="ARBA00022741"/>
    </source>
</evidence>
<feature type="binding site" evidence="17">
    <location>
        <begin position="85"/>
        <end position="86"/>
    </location>
    <ligand>
        <name>ATP</name>
        <dbReference type="ChEBI" id="CHEBI:30616"/>
    </ligand>
</feature>
<dbReference type="RefSeq" id="WP_154502073.1">
    <property type="nucleotide sequence ID" value="NZ_VUMN01000001.1"/>
</dbReference>
<organism evidence="20 21">
    <name type="scientific">Stecheria intestinalis</name>
    <dbReference type="NCBI Taxonomy" id="2606630"/>
    <lineage>
        <taxon>Bacteria</taxon>
        <taxon>Bacillati</taxon>
        <taxon>Bacillota</taxon>
        <taxon>Erysipelotrichia</taxon>
        <taxon>Erysipelotrichales</taxon>
        <taxon>Erysipelotrichaceae</taxon>
        <taxon>Stecheria</taxon>
    </lineage>
</organism>
<evidence type="ECO:0000313" key="20">
    <source>
        <dbReference type="EMBL" id="MSS57383.1"/>
    </source>
</evidence>
<keyword evidence="13" id="KW-0594">Phospholipid biosynthesis</keyword>
<feature type="binding site" evidence="17">
    <location>
        <position position="67"/>
    </location>
    <ligand>
        <name>ATP</name>
        <dbReference type="ChEBI" id="CHEBI:30616"/>
    </ligand>
</feature>
<feature type="transmembrane region" description="Helical" evidence="19">
    <location>
        <begin position="46"/>
        <end position="66"/>
    </location>
</feature>
<dbReference type="Pfam" id="PF01219">
    <property type="entry name" value="DAGK_prokar"/>
    <property type="match status" value="1"/>
</dbReference>
<keyword evidence="4" id="KW-0444">Lipid biosynthesis</keyword>
<evidence type="ECO:0000256" key="3">
    <source>
        <dbReference type="ARBA" id="ARBA00022475"/>
    </source>
</evidence>
<feature type="binding site" evidence="16">
    <location>
        <position position="60"/>
    </location>
    <ligand>
        <name>substrate</name>
    </ligand>
</feature>
<keyword evidence="14" id="KW-1208">Phospholipid metabolism</keyword>
<keyword evidence="21" id="KW-1185">Reference proteome</keyword>
<evidence type="ECO:0000256" key="18">
    <source>
        <dbReference type="PIRSR" id="PIRSR600829-4"/>
    </source>
</evidence>
<sequence length="112" mass="12303">MLKKKFLPAFHGLRDAWGHPAVRIQIILGILAVIAGFVLKLTILEWAFVVFAIGLVIGAEVFNTCIEKLCDLHSTEYDHRIEVIKDMSAGGVLIAALTALVIAVMILLEHLN</sequence>
<evidence type="ECO:0000256" key="16">
    <source>
        <dbReference type="PIRSR" id="PIRSR600829-2"/>
    </source>
</evidence>
<dbReference type="GO" id="GO:0005886">
    <property type="term" value="C:plasma membrane"/>
    <property type="evidence" value="ECO:0007669"/>
    <property type="project" value="UniProtKB-SubCell"/>
</dbReference>
<evidence type="ECO:0000256" key="1">
    <source>
        <dbReference type="ARBA" id="ARBA00004651"/>
    </source>
</evidence>
<evidence type="ECO:0000256" key="14">
    <source>
        <dbReference type="ARBA" id="ARBA00023264"/>
    </source>
</evidence>
<evidence type="ECO:0000256" key="4">
    <source>
        <dbReference type="ARBA" id="ARBA00022516"/>
    </source>
</evidence>
<evidence type="ECO:0000256" key="17">
    <source>
        <dbReference type="PIRSR" id="PIRSR600829-3"/>
    </source>
</evidence>
<feature type="binding site" evidence="16">
    <location>
        <begin position="14"/>
        <end position="17"/>
    </location>
    <ligand>
        <name>substrate</name>
    </ligand>
</feature>
<dbReference type="Proteomes" id="UP000461880">
    <property type="component" value="Unassembled WGS sequence"/>
</dbReference>
<evidence type="ECO:0000256" key="9">
    <source>
        <dbReference type="ARBA" id="ARBA00022840"/>
    </source>
</evidence>
<keyword evidence="9 17" id="KW-0067">ATP-binding</keyword>
<dbReference type="GO" id="GO:0005524">
    <property type="term" value="F:ATP binding"/>
    <property type="evidence" value="ECO:0007669"/>
    <property type="project" value="UniProtKB-KW"/>
</dbReference>
<evidence type="ECO:0000256" key="6">
    <source>
        <dbReference type="ARBA" id="ARBA00022692"/>
    </source>
</evidence>
<dbReference type="GO" id="GO:0046872">
    <property type="term" value="F:metal ion binding"/>
    <property type="evidence" value="ECO:0007669"/>
    <property type="project" value="UniProtKB-KW"/>
</dbReference>
<dbReference type="PANTHER" id="PTHR34299">
    <property type="entry name" value="DIACYLGLYCEROL KINASE"/>
    <property type="match status" value="1"/>
</dbReference>
<reference evidence="20 21" key="1">
    <citation type="submission" date="2019-08" db="EMBL/GenBank/DDBJ databases">
        <title>In-depth cultivation of the pig gut microbiome towards novel bacterial diversity and tailored functional studies.</title>
        <authorList>
            <person name="Wylensek D."/>
            <person name="Hitch T.C.A."/>
            <person name="Clavel T."/>
        </authorList>
    </citation>
    <scope>NUCLEOTIDE SEQUENCE [LARGE SCALE GENOMIC DNA]</scope>
    <source>
        <strain evidence="20 21">Oil+RF-744-GAM-WT-6</strain>
    </source>
</reference>
<dbReference type="PANTHER" id="PTHR34299:SF1">
    <property type="entry name" value="DIACYLGLYCEROL KINASE"/>
    <property type="match status" value="1"/>
</dbReference>
<dbReference type="AlphaFoldDB" id="A0A7X2NQX3"/>
<keyword evidence="10 19" id="KW-1133">Transmembrane helix</keyword>
<proteinExistence type="inferred from homology"/>
<gene>
    <name evidence="20" type="ORF">FYJ51_00460</name>
</gene>
<keyword evidence="12 19" id="KW-0472">Membrane</keyword>
<dbReference type="GO" id="GO:0008654">
    <property type="term" value="P:phospholipid biosynthetic process"/>
    <property type="evidence" value="ECO:0007669"/>
    <property type="project" value="UniProtKB-KW"/>
</dbReference>
<evidence type="ECO:0000256" key="8">
    <source>
        <dbReference type="ARBA" id="ARBA00022777"/>
    </source>
</evidence>
<keyword evidence="5" id="KW-0808">Transferase</keyword>
<evidence type="ECO:0000256" key="5">
    <source>
        <dbReference type="ARBA" id="ARBA00022679"/>
    </source>
</evidence>
<dbReference type="Gene3D" id="1.10.287.3610">
    <property type="match status" value="1"/>
</dbReference>
<dbReference type="GO" id="GO:0016301">
    <property type="term" value="F:kinase activity"/>
    <property type="evidence" value="ECO:0007669"/>
    <property type="project" value="UniProtKB-KW"/>
</dbReference>
<protein>
    <submittedName>
        <fullName evidence="20">Diacylglycerol kinase family protein</fullName>
    </submittedName>
</protein>
<keyword evidence="7 17" id="KW-0547">Nucleotide-binding</keyword>
<dbReference type="InterPro" id="IPR036945">
    <property type="entry name" value="DAGK_sf"/>
</dbReference>